<organism evidence="3 4">
    <name type="scientific">Tritrichomonas foetus</name>
    <dbReference type="NCBI Taxonomy" id="1144522"/>
    <lineage>
        <taxon>Eukaryota</taxon>
        <taxon>Metamonada</taxon>
        <taxon>Parabasalia</taxon>
        <taxon>Tritrichomonadida</taxon>
        <taxon>Tritrichomonadidae</taxon>
        <taxon>Tritrichomonas</taxon>
    </lineage>
</organism>
<comment type="caution">
    <text evidence="3">The sequence shown here is derived from an EMBL/GenBank/DDBJ whole genome shotgun (WGS) entry which is preliminary data.</text>
</comment>
<proteinExistence type="predicted"/>
<dbReference type="GeneID" id="94848699"/>
<name>A0A1J4KYL4_9EUKA</name>
<keyword evidence="2" id="KW-0732">Signal</keyword>
<feature type="signal peptide" evidence="2">
    <location>
        <begin position="1"/>
        <end position="16"/>
    </location>
</feature>
<dbReference type="RefSeq" id="XP_068369489.1">
    <property type="nucleotide sequence ID" value="XM_068513995.1"/>
</dbReference>
<gene>
    <name evidence="3" type="ORF">TRFO_41828</name>
</gene>
<reference evidence="3" key="1">
    <citation type="submission" date="2016-10" db="EMBL/GenBank/DDBJ databases">
        <authorList>
            <person name="Benchimol M."/>
            <person name="Almeida L.G."/>
            <person name="Vasconcelos A.T."/>
            <person name="Perreira-Neves A."/>
            <person name="Rosa I.A."/>
            <person name="Tasca T."/>
            <person name="Bogo M.R."/>
            <person name="de Souza W."/>
        </authorList>
    </citation>
    <scope>NUCLEOTIDE SEQUENCE [LARGE SCALE GENOMIC DNA]</scope>
    <source>
        <strain evidence="3">K</strain>
    </source>
</reference>
<protein>
    <submittedName>
        <fullName evidence="3">Uncharacterized protein</fullName>
    </submittedName>
</protein>
<evidence type="ECO:0000256" key="2">
    <source>
        <dbReference type="SAM" id="SignalP"/>
    </source>
</evidence>
<evidence type="ECO:0000256" key="1">
    <source>
        <dbReference type="SAM" id="Coils"/>
    </source>
</evidence>
<dbReference type="VEuPathDB" id="TrichDB:TRFO_41828"/>
<feature type="chain" id="PRO_5013153707" evidence="2">
    <location>
        <begin position="17"/>
        <end position="486"/>
    </location>
</feature>
<keyword evidence="4" id="KW-1185">Reference proteome</keyword>
<sequence length="486" mass="56430">MLTILYLLIGLSAAKSSVKVHSHKSKNLNDEELKVTAQSAMRAYALVHQLQSRNQTLSEKQMKMINKSTILYQQYEFKINQTINDLLVESKSAEEMVNEYENLSIINQSDFKLYQKAKNTLFKNFIKLINCNQKLSFVYSGTKSSKYNSTMREIQDKCKNVSLQIATDYMVLVQTENHSLIPNIIFKCKTIHKILGRSNITAINELTQEAQGVMENVENFKPTKVTPKLLKEYILKAKVISKKKEFTLIEKSQLLRCLSLLKQESTKIDQKIIKLETQMEESNITSNQALLLKSYNRKSVLLTWQIQIGKSLLNVTNFEKQQSELQDKLLQLKKIVDSKLDATGKSHQKIQRKRKSLTKVTPELNQTKSIEFAQPEKTQKKKVKFLIKKHQNQPQIKLQKTTLDGEKVEDSKNSTKLKEMKKKWEQNLQEIKDDLNSIMKIINRQQQIQEQTHQILQKSDFIGELNEKLNITYRKIEEMVSSLQAL</sequence>
<feature type="coiled-coil region" evidence="1">
    <location>
        <begin position="414"/>
        <end position="441"/>
    </location>
</feature>
<keyword evidence="1" id="KW-0175">Coiled coil</keyword>
<dbReference type="EMBL" id="MLAK01000113">
    <property type="protein sequence ID" value="OHT16353.1"/>
    <property type="molecule type" value="Genomic_DNA"/>
</dbReference>
<dbReference type="AlphaFoldDB" id="A0A1J4KYL4"/>
<dbReference type="Proteomes" id="UP000179807">
    <property type="component" value="Unassembled WGS sequence"/>
</dbReference>
<evidence type="ECO:0000313" key="4">
    <source>
        <dbReference type="Proteomes" id="UP000179807"/>
    </source>
</evidence>
<accession>A0A1J4KYL4</accession>
<evidence type="ECO:0000313" key="3">
    <source>
        <dbReference type="EMBL" id="OHT16353.1"/>
    </source>
</evidence>